<comment type="caution">
    <text evidence="2">The sequence shown here is derived from an EMBL/GenBank/DDBJ whole genome shotgun (WGS) entry which is preliminary data.</text>
</comment>
<dbReference type="EMBL" id="QUAB01000013">
    <property type="protein sequence ID" value="REJ08080.1"/>
    <property type="molecule type" value="Genomic_DNA"/>
</dbReference>
<protein>
    <submittedName>
        <fullName evidence="2">LuxR family transcriptional regulator</fullName>
    </submittedName>
</protein>
<reference evidence="2 3" key="1">
    <citation type="submission" date="2018-08" db="EMBL/GenBank/DDBJ databases">
        <title>Isolation, diversity and antifungal activity of Actinobacteria from cow dung.</title>
        <authorList>
            <person name="Ling L."/>
        </authorList>
    </citation>
    <scope>NUCLEOTIDE SEQUENCE [LARGE SCALE GENOMIC DNA]</scope>
    <source>
        <strain evidence="2 3">NEAU-LLE</strain>
    </source>
</reference>
<dbReference type="PANTHER" id="PTHR34293">
    <property type="entry name" value="HTH-TYPE TRANSCRIPTIONAL REGULATOR TRMBL2"/>
    <property type="match status" value="1"/>
</dbReference>
<sequence>MTDAVDGLSWTGLEDEDLALYRRVLAEGMDAADAATAAQRARLVEAGFLSHGQAVAPGTALRTALHAQIAQAHLRLAELETAAGGINRVVAELAASPGTLAAHGIELVAGAEQIRRRADDLVDSARTEILVLNAPPYAQPEVEPEEDDPEGPRTVAATRAGMAVARGVRVRNVFAKAGLDAPGRLAAVTELAEGGMGVRMHATVPTKLMLIDRTTALIPPSAAADPLEQALVVHDGLLMNALLPLFEMLWETAVPLGAAASISSDARNAPPTDDERVLIALLASGLKDEAIARQLDVHVHTARRRINAVIERLDATTRFQAGLQAARRGWLD</sequence>
<evidence type="ECO:0000259" key="1">
    <source>
        <dbReference type="SMART" id="SM00421"/>
    </source>
</evidence>
<evidence type="ECO:0000313" key="2">
    <source>
        <dbReference type="EMBL" id="REJ08080.1"/>
    </source>
</evidence>
<feature type="domain" description="HTH luxR-type" evidence="1">
    <location>
        <begin position="268"/>
        <end position="325"/>
    </location>
</feature>
<dbReference type="Proteomes" id="UP000262172">
    <property type="component" value="Unassembled WGS sequence"/>
</dbReference>
<dbReference type="InterPro" id="IPR051797">
    <property type="entry name" value="TrmB-like"/>
</dbReference>
<dbReference type="InterPro" id="IPR000792">
    <property type="entry name" value="Tscrpt_reg_LuxR_C"/>
</dbReference>
<gene>
    <name evidence="2" type="ORF">DY023_02100</name>
</gene>
<dbReference type="SMART" id="SM00421">
    <property type="entry name" value="HTH_LUXR"/>
    <property type="match status" value="1"/>
</dbReference>
<proteinExistence type="predicted"/>
<dbReference type="InterPro" id="IPR016032">
    <property type="entry name" value="Sig_transdc_resp-reg_C-effctor"/>
</dbReference>
<dbReference type="AlphaFoldDB" id="A0A371NXP3"/>
<name>A0A371NXP3_9MICO</name>
<dbReference type="RefSeq" id="WP_116240691.1">
    <property type="nucleotide sequence ID" value="NZ_QUAB01000013.1"/>
</dbReference>
<dbReference type="SUPFAM" id="SSF46894">
    <property type="entry name" value="C-terminal effector domain of the bipartite response regulators"/>
    <property type="match status" value="1"/>
</dbReference>
<dbReference type="SUPFAM" id="SSF56024">
    <property type="entry name" value="Phospholipase D/nuclease"/>
    <property type="match status" value="1"/>
</dbReference>
<dbReference type="Gene3D" id="1.10.10.10">
    <property type="entry name" value="Winged helix-like DNA-binding domain superfamily/Winged helix DNA-binding domain"/>
    <property type="match status" value="1"/>
</dbReference>
<accession>A0A371NXP3</accession>
<dbReference type="OrthoDB" id="5932488at2"/>
<keyword evidence="3" id="KW-1185">Reference proteome</keyword>
<dbReference type="GO" id="GO:0003677">
    <property type="term" value="F:DNA binding"/>
    <property type="evidence" value="ECO:0007669"/>
    <property type="project" value="InterPro"/>
</dbReference>
<organism evidence="2 3">
    <name type="scientific">Microbacterium bovistercoris</name>
    <dbReference type="NCBI Taxonomy" id="2293570"/>
    <lineage>
        <taxon>Bacteria</taxon>
        <taxon>Bacillati</taxon>
        <taxon>Actinomycetota</taxon>
        <taxon>Actinomycetes</taxon>
        <taxon>Micrococcales</taxon>
        <taxon>Microbacteriaceae</taxon>
        <taxon>Microbacterium</taxon>
    </lineage>
</organism>
<dbReference type="InterPro" id="IPR036388">
    <property type="entry name" value="WH-like_DNA-bd_sf"/>
</dbReference>
<dbReference type="GO" id="GO:0006355">
    <property type="term" value="P:regulation of DNA-templated transcription"/>
    <property type="evidence" value="ECO:0007669"/>
    <property type="project" value="InterPro"/>
</dbReference>
<evidence type="ECO:0000313" key="3">
    <source>
        <dbReference type="Proteomes" id="UP000262172"/>
    </source>
</evidence>
<dbReference type="PANTHER" id="PTHR34293:SF1">
    <property type="entry name" value="HTH-TYPE TRANSCRIPTIONAL REGULATOR TRMBL2"/>
    <property type="match status" value="1"/>
</dbReference>